<keyword evidence="3 6" id="KW-0812">Transmembrane</keyword>
<dbReference type="InterPro" id="IPR052770">
    <property type="entry name" value="Cobalt_transport_CbiQ"/>
</dbReference>
<dbReference type="PATRIC" id="fig|36849.3.peg.2970"/>
<dbReference type="OrthoDB" id="9815246at2"/>
<keyword evidence="2" id="KW-1003">Cell membrane</keyword>
<name>A0A0P8W5W5_9CLOT</name>
<feature type="transmembrane region" description="Helical" evidence="6">
    <location>
        <begin position="116"/>
        <end position="137"/>
    </location>
</feature>
<dbReference type="Pfam" id="PF02361">
    <property type="entry name" value="CbiQ"/>
    <property type="match status" value="1"/>
</dbReference>
<comment type="caution">
    <text evidence="7">The sequence shown here is derived from an EMBL/GenBank/DDBJ whole genome shotgun (WGS) entry which is preliminary data.</text>
</comment>
<reference evidence="7 8" key="1">
    <citation type="submission" date="2015-09" db="EMBL/GenBank/DDBJ databases">
        <title>Genome sequence of Oxobacter pfennigii DSM 3222.</title>
        <authorList>
            <person name="Poehlein A."/>
            <person name="Bengelsdorf F.R."/>
            <person name="Schiel-Bengelsdorf B."/>
            <person name="Duerre P."/>
            <person name="Daniel R."/>
        </authorList>
    </citation>
    <scope>NUCLEOTIDE SEQUENCE [LARGE SCALE GENOMIC DNA]</scope>
    <source>
        <strain evidence="7 8">DSM 3222</strain>
    </source>
</reference>
<keyword evidence="5 6" id="KW-0472">Membrane</keyword>
<dbReference type="STRING" id="36849.OXPF_28080"/>
<dbReference type="PANTHER" id="PTHR43723">
    <property type="entry name" value="COBALT TRANSPORT PROTEIN CBIQ"/>
    <property type="match status" value="1"/>
</dbReference>
<organism evidence="7 8">
    <name type="scientific">Oxobacter pfennigii</name>
    <dbReference type="NCBI Taxonomy" id="36849"/>
    <lineage>
        <taxon>Bacteria</taxon>
        <taxon>Bacillati</taxon>
        <taxon>Bacillota</taxon>
        <taxon>Clostridia</taxon>
        <taxon>Eubacteriales</taxon>
        <taxon>Clostridiaceae</taxon>
        <taxon>Oxobacter</taxon>
    </lineage>
</organism>
<evidence type="ECO:0000256" key="3">
    <source>
        <dbReference type="ARBA" id="ARBA00022692"/>
    </source>
</evidence>
<evidence type="ECO:0000256" key="4">
    <source>
        <dbReference type="ARBA" id="ARBA00022989"/>
    </source>
</evidence>
<accession>A0A0P8W5W5</accession>
<feature type="transmembrane region" description="Helical" evidence="6">
    <location>
        <begin position="60"/>
        <end position="83"/>
    </location>
</feature>
<comment type="subcellular location">
    <subcellularLocation>
        <location evidence="1">Cell membrane</location>
        <topology evidence="1">Multi-pass membrane protein</topology>
    </subcellularLocation>
</comment>
<dbReference type="InterPro" id="IPR003339">
    <property type="entry name" value="ABC/ECF_trnsptr_transmembrane"/>
</dbReference>
<evidence type="ECO:0000256" key="2">
    <source>
        <dbReference type="ARBA" id="ARBA00022475"/>
    </source>
</evidence>
<gene>
    <name evidence="7" type="primary">cbiQ</name>
    <name evidence="7" type="ORF">OXPF_28080</name>
</gene>
<protein>
    <submittedName>
        <fullName evidence="7">Cobalt transport protein CbiQ</fullName>
    </submittedName>
</protein>
<dbReference type="EMBL" id="LKET01000039">
    <property type="protein sequence ID" value="KPU43367.1"/>
    <property type="molecule type" value="Genomic_DNA"/>
</dbReference>
<dbReference type="CDD" id="cd16914">
    <property type="entry name" value="EcfT"/>
    <property type="match status" value="1"/>
</dbReference>
<dbReference type="RefSeq" id="WP_054875817.1">
    <property type="nucleotide sequence ID" value="NZ_LKET01000039.1"/>
</dbReference>
<evidence type="ECO:0000313" key="8">
    <source>
        <dbReference type="Proteomes" id="UP000050326"/>
    </source>
</evidence>
<dbReference type="PANTHER" id="PTHR43723:SF1">
    <property type="entry name" value="COBALT TRANSPORT PROTEIN CBIQ"/>
    <property type="match status" value="1"/>
</dbReference>
<evidence type="ECO:0000313" key="7">
    <source>
        <dbReference type="EMBL" id="KPU43367.1"/>
    </source>
</evidence>
<evidence type="ECO:0000256" key="5">
    <source>
        <dbReference type="ARBA" id="ARBA00023136"/>
    </source>
</evidence>
<evidence type="ECO:0000256" key="1">
    <source>
        <dbReference type="ARBA" id="ARBA00004651"/>
    </source>
</evidence>
<dbReference type="Proteomes" id="UP000050326">
    <property type="component" value="Unassembled WGS sequence"/>
</dbReference>
<dbReference type="GO" id="GO:0006824">
    <property type="term" value="P:cobalt ion transport"/>
    <property type="evidence" value="ECO:0007669"/>
    <property type="project" value="InterPro"/>
</dbReference>
<dbReference type="AlphaFoldDB" id="A0A0P8W5W5"/>
<proteinExistence type="predicted"/>
<sequence>MVNIDRYAYASKLKKTDPMLKFVFAMLTLGVCLWANSILISIIILSIMGWVAVCKGGTPFLLFVKMLLLPMSFLIISLLTIAINVSNNPEIFLVSLKMSDFWIGVSKEGLNDAALLFFKVMASVSCLYFLSLTTPMIDLLSVLRKLRVPKLMVEMMSLIYRFIFILLDTADTMYTAQSSRLGYSSIKRGYRSLGALASTLFIRSYKRSNDLYTALEARGYDGELNVLEEEFEKSNIKYAGVVLINVIFILIALYLRQYSGGLY</sequence>
<evidence type="ECO:0000256" key="6">
    <source>
        <dbReference type="SAM" id="Phobius"/>
    </source>
</evidence>
<feature type="transmembrane region" description="Helical" evidence="6">
    <location>
        <begin position="236"/>
        <end position="255"/>
    </location>
</feature>
<keyword evidence="4 6" id="KW-1133">Transmembrane helix</keyword>
<keyword evidence="8" id="KW-1185">Reference proteome</keyword>
<dbReference type="GO" id="GO:0043190">
    <property type="term" value="C:ATP-binding cassette (ABC) transporter complex"/>
    <property type="evidence" value="ECO:0007669"/>
    <property type="project" value="InterPro"/>
</dbReference>
<feature type="transmembrane region" description="Helical" evidence="6">
    <location>
        <begin position="22"/>
        <end position="53"/>
    </location>
</feature>
<dbReference type="NCBIfam" id="TIGR02454">
    <property type="entry name" value="ECF_T_CbiQ"/>
    <property type="match status" value="1"/>
</dbReference>
<dbReference type="InterPro" id="IPR012809">
    <property type="entry name" value="ECF_CbiQ"/>
</dbReference>